<dbReference type="SUPFAM" id="SSF81901">
    <property type="entry name" value="HCP-like"/>
    <property type="match status" value="1"/>
</dbReference>
<dbReference type="OrthoDB" id="272077at2759"/>
<dbReference type="InterPro" id="IPR011990">
    <property type="entry name" value="TPR-like_helical_dom_sf"/>
</dbReference>
<protein>
    <recommendedName>
        <fullName evidence="6">HCP-like protein</fullName>
    </recommendedName>
</protein>
<evidence type="ECO:0000256" key="3">
    <source>
        <dbReference type="SAM" id="MobiDB-lite"/>
    </source>
</evidence>
<feature type="compositionally biased region" description="Polar residues" evidence="3">
    <location>
        <begin position="599"/>
        <end position="633"/>
    </location>
</feature>
<evidence type="ECO:0000313" key="5">
    <source>
        <dbReference type="Proteomes" id="UP000510647"/>
    </source>
</evidence>
<keyword evidence="1" id="KW-0597">Phosphoprotein</keyword>
<dbReference type="Pfam" id="PF08238">
    <property type="entry name" value="Sel1"/>
    <property type="match status" value="7"/>
</dbReference>
<keyword evidence="2" id="KW-0677">Repeat</keyword>
<feature type="compositionally biased region" description="Polar residues" evidence="3">
    <location>
        <begin position="40"/>
        <end position="93"/>
    </location>
</feature>
<dbReference type="AlphaFoldDB" id="A0A7H9HPL8"/>
<dbReference type="FunFam" id="1.25.40.10:FF:000707">
    <property type="entry name" value="Chitin synthase regulatory factor 3"/>
    <property type="match status" value="1"/>
</dbReference>
<sequence>MSAVAEGRIQNVETVAMHPYKKHFLESQNHKFFEPDSSRPDSNVPDTLASSPVGSDEQSSTYGSIVSLNNSSQPSDVRNQWIQQMGPPSNSHLRQLRVSPESTNSSSDDIQRGSLSPSNVSSQTNGTQVNKRKSRSVDLSHLYLMNGSHDTQLTSTNESVADMSHQLISRYLGQNSNTSLVPRLKTIEMYRENVKKSKDANLLFQFAQYILQTALTMEFNDTPATTDSKTDAIDPAELKRSFMKEAQHYLRKLSVKGYADAQYLLGDVYASGALGKVANKEAFTLFQAAAKHGHIESAYRTAYCFEEGLGTTRDSRKALEFLKFAASRNHPSAMYKLGLYSFYGRMGLPTDVNTKQNGIKWLSRASARANELTCAAPYELAKIYEQGFLDIIIPDEKYATELYIQAASLGHIPSSTLLGQIYESGNKAVPQDTSLSIHYYTQAALKGDPVAMLGLCAWYLLGAEPAFEKDENEAFQWALRAASAGYPKAQFTVGYFYEKGKGCEANTESAHKWYGKAAKNNDSRAIAKLKQREPVKDKLEVSSKKRQKKSMSVSTLNIFKSLDSGSSKEYFNSEDYSQLKPANGIFTDAPLESGIFAQAPSSEDNSSNAKVNQTTGAQPSNTPQDSKAQQHTQKSNAKSNSGKGKRKSEKNGKSCILM</sequence>
<dbReference type="PANTHER" id="PTHR46430">
    <property type="entry name" value="PROTEIN SKT5-RELATED"/>
    <property type="match status" value="1"/>
</dbReference>
<organism evidence="4 5">
    <name type="scientific">Torulaspora globosa</name>
    <dbReference type="NCBI Taxonomy" id="48254"/>
    <lineage>
        <taxon>Eukaryota</taxon>
        <taxon>Fungi</taxon>
        <taxon>Dikarya</taxon>
        <taxon>Ascomycota</taxon>
        <taxon>Saccharomycotina</taxon>
        <taxon>Saccharomycetes</taxon>
        <taxon>Saccharomycetales</taxon>
        <taxon>Saccharomycetaceae</taxon>
        <taxon>Torulaspora</taxon>
    </lineage>
</organism>
<dbReference type="PANTHER" id="PTHR46430:SF1">
    <property type="entry name" value="CHITIN SYNTHASE REGULATOR SKT5-RELATED"/>
    <property type="match status" value="1"/>
</dbReference>
<gene>
    <name evidence="4" type="ORF">HG537_0B05580</name>
</gene>
<accession>A0A7H9HPL8</accession>
<feature type="compositionally biased region" description="Polar residues" evidence="3">
    <location>
        <begin position="100"/>
        <end position="129"/>
    </location>
</feature>
<dbReference type="EMBL" id="CP059268">
    <property type="protein sequence ID" value="QLQ79211.1"/>
    <property type="molecule type" value="Genomic_DNA"/>
</dbReference>
<dbReference type="SMART" id="SM00671">
    <property type="entry name" value="SEL1"/>
    <property type="match status" value="7"/>
</dbReference>
<feature type="region of interest" description="Disordered" evidence="3">
    <location>
        <begin position="598"/>
        <end position="658"/>
    </location>
</feature>
<reference evidence="4 5" key="1">
    <citation type="submission" date="2020-06" db="EMBL/GenBank/DDBJ databases">
        <title>The yeast mating-type switching endonuclease HO is a domesticated member of an unorthodox homing genetic element family.</title>
        <authorList>
            <person name="Coughlan A.Y."/>
            <person name="Lombardi L."/>
            <person name="Braun-Galleani S."/>
            <person name="Martos A.R."/>
            <person name="Galeote V."/>
            <person name="Bigey F."/>
            <person name="Dequin S."/>
            <person name="Byrne K.P."/>
            <person name="Wolfe K.H."/>
        </authorList>
    </citation>
    <scope>NUCLEOTIDE SEQUENCE [LARGE SCALE GENOMIC DNA]</scope>
    <source>
        <strain evidence="4 5">CBS2947</strain>
    </source>
</reference>
<dbReference type="Gene3D" id="1.25.40.10">
    <property type="entry name" value="Tetratricopeptide repeat domain"/>
    <property type="match status" value="1"/>
</dbReference>
<evidence type="ECO:0008006" key="6">
    <source>
        <dbReference type="Google" id="ProtNLM"/>
    </source>
</evidence>
<evidence type="ECO:0000256" key="2">
    <source>
        <dbReference type="ARBA" id="ARBA00022737"/>
    </source>
</evidence>
<dbReference type="InterPro" id="IPR006597">
    <property type="entry name" value="Sel1-like"/>
</dbReference>
<dbReference type="InterPro" id="IPR051726">
    <property type="entry name" value="Chitin_Synth_Reg"/>
</dbReference>
<evidence type="ECO:0000256" key="1">
    <source>
        <dbReference type="ARBA" id="ARBA00022553"/>
    </source>
</evidence>
<proteinExistence type="predicted"/>
<evidence type="ECO:0000313" key="4">
    <source>
        <dbReference type="EMBL" id="QLQ79211.1"/>
    </source>
</evidence>
<name>A0A7H9HPL8_9SACH</name>
<dbReference type="Proteomes" id="UP000510647">
    <property type="component" value="Chromosome 2"/>
</dbReference>
<keyword evidence="5" id="KW-1185">Reference proteome</keyword>
<feature type="region of interest" description="Disordered" evidence="3">
    <location>
        <begin position="32"/>
        <end position="135"/>
    </location>
</feature>